<dbReference type="AlphaFoldDB" id="D8JVB8"/>
<reference evidence="2" key="1">
    <citation type="journal article" date="2011" name="J. Bacteriol.">
        <title>Genome sequences of eight morphologically diverse alphaproteobacteria.</title>
        <authorList>
            <consortium name="US DOE Joint Genome Institute"/>
            <person name="Brown P.J."/>
            <person name="Kysela D.T."/>
            <person name="Buechlein A."/>
            <person name="Hemmerich C."/>
            <person name="Brun Y.V."/>
        </authorList>
    </citation>
    <scope>NUCLEOTIDE SEQUENCE [LARGE SCALE GENOMIC DNA]</scope>
    <source>
        <strain evidence="2">ATCC 51888 / DSM 1869 / NCIB 11706 / TK 0415</strain>
    </source>
</reference>
<name>D8JVB8_HYPDA</name>
<dbReference type="EMBL" id="CP002083">
    <property type="protein sequence ID" value="ADJ24772.1"/>
    <property type="molecule type" value="Genomic_DNA"/>
</dbReference>
<sequence>MRRDITSLLHPVPLFLPKAAGTDNTAMVSKIIDTKGYNACMLAIVTGALTDADATFTVLVEDGNVVDSEANPTTLTDHAAVDDKYLNGTEALAGFKYDDDNKCRKIGYVGPKRFVRVTITPASNDSGNIFVAGVAVLGEPTIAPTPNPPQ</sequence>
<evidence type="ECO:0000313" key="1">
    <source>
        <dbReference type="EMBL" id="ADJ24772.1"/>
    </source>
</evidence>
<accession>D8JVB8</accession>
<dbReference type="Proteomes" id="UP000002033">
    <property type="component" value="Chromosome"/>
</dbReference>
<dbReference type="OrthoDB" id="5464931at2"/>
<dbReference type="KEGG" id="hdn:Hden_2977"/>
<dbReference type="HOGENOM" id="CLU_148545_0_0_5"/>
<gene>
    <name evidence="1" type="ordered locus">Hden_2977</name>
</gene>
<organism evidence="1 2">
    <name type="scientific">Hyphomicrobium denitrificans (strain ATCC 51888 / DSM 1869 / NCIMB 11706 / TK 0415)</name>
    <dbReference type="NCBI Taxonomy" id="582899"/>
    <lineage>
        <taxon>Bacteria</taxon>
        <taxon>Pseudomonadati</taxon>
        <taxon>Pseudomonadota</taxon>
        <taxon>Alphaproteobacteria</taxon>
        <taxon>Hyphomicrobiales</taxon>
        <taxon>Hyphomicrobiaceae</taxon>
        <taxon>Hyphomicrobium</taxon>
    </lineage>
</organism>
<proteinExistence type="predicted"/>
<keyword evidence="2" id="KW-1185">Reference proteome</keyword>
<dbReference type="eggNOG" id="ENOG5032VJV">
    <property type="taxonomic scope" value="Bacteria"/>
</dbReference>
<evidence type="ECO:0000313" key="2">
    <source>
        <dbReference type="Proteomes" id="UP000002033"/>
    </source>
</evidence>
<protein>
    <submittedName>
        <fullName evidence="1">Uncharacterized protein</fullName>
    </submittedName>
</protein>
<dbReference type="STRING" id="582899.Hden_2977"/>
<dbReference type="RefSeq" id="WP_013216931.1">
    <property type="nucleotide sequence ID" value="NC_014313.1"/>
</dbReference>